<dbReference type="EMBL" id="CP001097">
    <property type="protein sequence ID" value="ACD90015.1"/>
    <property type="molecule type" value="Genomic_DNA"/>
</dbReference>
<name>B3EIS4_CHLL2</name>
<evidence type="ECO:0000313" key="2">
    <source>
        <dbReference type="EMBL" id="ACD90015.1"/>
    </source>
</evidence>
<keyword evidence="1" id="KW-0812">Transmembrane</keyword>
<protein>
    <submittedName>
        <fullName evidence="2">Uncharacterized protein</fullName>
    </submittedName>
</protein>
<dbReference type="eggNOG" id="ENOG5033Y2N">
    <property type="taxonomic scope" value="Bacteria"/>
</dbReference>
<evidence type="ECO:0000313" key="3">
    <source>
        <dbReference type="Proteomes" id="UP000008841"/>
    </source>
</evidence>
<dbReference type="STRING" id="290315.Clim_0936"/>
<dbReference type="Proteomes" id="UP000008841">
    <property type="component" value="Chromosome"/>
</dbReference>
<dbReference type="RefSeq" id="WP_012465894.1">
    <property type="nucleotide sequence ID" value="NC_010803.1"/>
</dbReference>
<keyword evidence="1" id="KW-0472">Membrane</keyword>
<dbReference type="KEGG" id="cli:Clim_0936"/>
<gene>
    <name evidence="2" type="ordered locus">Clim_0936</name>
</gene>
<evidence type="ECO:0000256" key="1">
    <source>
        <dbReference type="SAM" id="Phobius"/>
    </source>
</evidence>
<keyword evidence="1" id="KW-1133">Transmembrane helix</keyword>
<dbReference type="HOGENOM" id="CLU_610962_0_0_10"/>
<feature type="transmembrane region" description="Helical" evidence="1">
    <location>
        <begin position="441"/>
        <end position="462"/>
    </location>
</feature>
<sequence>MVALHDHFVKLVIPFEYSKEYTDAITAINAAVCWEPNTRVPRDMFLHIKHLISSETSNNSIGVSYVLTAAGRLTCNFPLLKDQAGVLLKKGSGDPELPDFEIKFTVPEVYLFLFETQVGFIILDIKYIESGSLEVVEMANHQLKKIGLSRSFICRDGEKPEKAKKGIGFFDRFFESLKPLVSLVSFFEEQERMLRHLYLFNYLILDHLPESDTEKNNFIVETLFRLRNGFHAHYRPSKKEYDPESNSQVLSFVYNIFWGVSQEGVACVACLTGDSRQTHFLTHIFNYNVENSYFYLYILAMAQRFSLLIIAKKTADIPPEIRGSIEELKNKKEIICAIDALRQDIVLYGLRINYSQVSYNFHYTLFYEKLREVFRLDYQHTELDTEVKNLGALIDIIEQKKRINFELNAAVALLVFAVVSVLSDGLSFFQFMNLFDTHRPLLSLTGLILVVVIVLMLFRYFLKKDVLFNIRKR</sequence>
<reference evidence="2 3" key="1">
    <citation type="submission" date="2008-05" db="EMBL/GenBank/DDBJ databases">
        <title>Complete sequence of Chlorobium limicola DSM 245.</title>
        <authorList>
            <consortium name="US DOE Joint Genome Institute"/>
            <person name="Lucas S."/>
            <person name="Copeland A."/>
            <person name="Lapidus A."/>
            <person name="Glavina del Rio T."/>
            <person name="Dalin E."/>
            <person name="Tice H."/>
            <person name="Bruce D."/>
            <person name="Goodwin L."/>
            <person name="Pitluck S."/>
            <person name="Schmutz J."/>
            <person name="Larimer F."/>
            <person name="Land M."/>
            <person name="Hauser L."/>
            <person name="Kyrpides N."/>
            <person name="Ovchinnikova G."/>
            <person name="Zhao F."/>
            <person name="Li T."/>
            <person name="Liu Z."/>
            <person name="Overmann J."/>
            <person name="Bryant D.A."/>
            <person name="Richardson P."/>
        </authorList>
    </citation>
    <scope>NUCLEOTIDE SEQUENCE [LARGE SCALE GENOMIC DNA]</scope>
    <source>
        <strain evidence="3">DSM 245 / NBRC 103803 / 6330</strain>
    </source>
</reference>
<organism evidence="2 3">
    <name type="scientific">Chlorobium limicola (strain DSM 245 / NBRC 103803 / 6330)</name>
    <dbReference type="NCBI Taxonomy" id="290315"/>
    <lineage>
        <taxon>Bacteria</taxon>
        <taxon>Pseudomonadati</taxon>
        <taxon>Chlorobiota</taxon>
        <taxon>Chlorobiia</taxon>
        <taxon>Chlorobiales</taxon>
        <taxon>Chlorobiaceae</taxon>
        <taxon>Chlorobium/Pelodictyon group</taxon>
        <taxon>Chlorobium</taxon>
    </lineage>
</organism>
<proteinExistence type="predicted"/>
<feature type="transmembrane region" description="Helical" evidence="1">
    <location>
        <begin position="407"/>
        <end position="429"/>
    </location>
</feature>
<accession>B3EIS4</accession>
<dbReference type="AlphaFoldDB" id="B3EIS4"/>